<reference evidence="1" key="1">
    <citation type="submission" date="2014-11" db="EMBL/GenBank/DDBJ databases">
        <authorList>
            <person name="Amaro Gonzalez C."/>
        </authorList>
    </citation>
    <scope>NUCLEOTIDE SEQUENCE</scope>
</reference>
<organism evidence="1">
    <name type="scientific">Anguilla anguilla</name>
    <name type="common">European freshwater eel</name>
    <name type="synonym">Muraena anguilla</name>
    <dbReference type="NCBI Taxonomy" id="7936"/>
    <lineage>
        <taxon>Eukaryota</taxon>
        <taxon>Metazoa</taxon>
        <taxon>Chordata</taxon>
        <taxon>Craniata</taxon>
        <taxon>Vertebrata</taxon>
        <taxon>Euteleostomi</taxon>
        <taxon>Actinopterygii</taxon>
        <taxon>Neopterygii</taxon>
        <taxon>Teleostei</taxon>
        <taxon>Anguilliformes</taxon>
        <taxon>Anguillidae</taxon>
        <taxon>Anguilla</taxon>
    </lineage>
</organism>
<sequence length="40" mass="4874">MKNIRIKYVKYCPKVCCFHSYFGCRNTMSELRNFQDRGHV</sequence>
<evidence type="ECO:0000313" key="1">
    <source>
        <dbReference type="EMBL" id="JAH30023.1"/>
    </source>
</evidence>
<dbReference type="AlphaFoldDB" id="A0A0E9RNT0"/>
<accession>A0A0E9RNT0</accession>
<proteinExistence type="predicted"/>
<reference evidence="1" key="2">
    <citation type="journal article" date="2015" name="Fish Shellfish Immunol.">
        <title>Early steps in the European eel (Anguilla anguilla)-Vibrio vulnificus interaction in the gills: Role of the RtxA13 toxin.</title>
        <authorList>
            <person name="Callol A."/>
            <person name="Pajuelo D."/>
            <person name="Ebbesson L."/>
            <person name="Teles M."/>
            <person name="MacKenzie S."/>
            <person name="Amaro C."/>
        </authorList>
    </citation>
    <scope>NUCLEOTIDE SEQUENCE</scope>
</reference>
<protein>
    <submittedName>
        <fullName evidence="1">Uncharacterized protein</fullName>
    </submittedName>
</protein>
<dbReference type="EMBL" id="GBXM01078554">
    <property type="protein sequence ID" value="JAH30023.1"/>
    <property type="molecule type" value="Transcribed_RNA"/>
</dbReference>
<name>A0A0E9RNT0_ANGAN</name>